<evidence type="ECO:0000259" key="1">
    <source>
        <dbReference type="SMART" id="SM00943"/>
    </source>
</evidence>
<dbReference type="InterPro" id="IPR027417">
    <property type="entry name" value="P-loop_NTPase"/>
</dbReference>
<sequence length="763" mass="85589">MDATKENARGQGGRKETFEMEVEHAEAHENNLAASPSPATPSFEDAEFLVRAGYELIPLHAGSKEPRDRAWTTRHYDAAAVVADAHERGLNLGVRLRPIDLIVDVDPRNGGSQSLVSLVADTGLDLERSPHVLTGGGGHHYYLRKPANAATVGKLPQYPGIDFKKLGGQVVAPGAIHPETGRRYESEFWLLGPDETPDAPQALLDLLQVRRIEMPEALDDADRWGEITPDQLAAALADLPTDEFGEGAHDDWFQLMCACHHATAGSGREEFIAWSTSTPGYEDHAENIGYRWDSLASATSRNGRPTTIRHLYQVLGRYGIGIPHPAPEHDFDAVEVEPEPVPPGPLGAVAEDWVWVADASVFIRRHDLKRYRPEQWRSLYDYLVDGNILNKVWNSRNFVRKFESLTYLPKGAEMPDGERGGRYNIWRPSGVRPAPGDVSWFLEHMAYIVPDEREREAVLDYLAHLVQRPEDKIHFALVIRGEQGTGKSAIGELMLRIIGRSNVTKPSNDELLEKWTGWQEGAQLAIVEELMTLGRLEVTNRLKPLITDPTLRIQEKYQTTYTIDNRLNLLCFTNHRDAIRIEESDRRWFIVFSPAKSRDHGYYKRLFAHLDGDGPANVAHWLLSRDLSKFDAKGHAPATAAKDEMRELSMGEAEATLLSMYRDGIEPFDFDLVAAEEVADALPDRVKRQSKNLRATVKKFLEDVVGAVRHTRNTSTRGSAANLPKYWLWSLRDHSRWAEAGPTERAKAHAEHRGLLGDDFVGD</sequence>
<dbReference type="Proteomes" id="UP000321110">
    <property type="component" value="Unassembled WGS sequence"/>
</dbReference>
<feature type="domain" description="DNA primase/polymerase bifunctional N-terminal" evidence="1">
    <location>
        <begin position="46"/>
        <end position="203"/>
    </location>
</feature>
<accession>A0A5C7W164</accession>
<protein>
    <recommendedName>
        <fullName evidence="1">DNA primase/polymerase bifunctional N-terminal domain-containing protein</fullName>
    </recommendedName>
</protein>
<proteinExistence type="predicted"/>
<dbReference type="Pfam" id="PF09250">
    <property type="entry name" value="Prim-Pol"/>
    <property type="match status" value="1"/>
</dbReference>
<evidence type="ECO:0000313" key="3">
    <source>
        <dbReference type="Proteomes" id="UP000321110"/>
    </source>
</evidence>
<dbReference type="CDD" id="cd04859">
    <property type="entry name" value="Prim_Pol"/>
    <property type="match status" value="1"/>
</dbReference>
<gene>
    <name evidence="2" type="ORF">E6Q69_13975</name>
</gene>
<dbReference type="SMART" id="SM00943">
    <property type="entry name" value="Prim-Pol"/>
    <property type="match status" value="1"/>
</dbReference>
<dbReference type="SUPFAM" id="SSF52540">
    <property type="entry name" value="P-loop containing nucleoside triphosphate hydrolases"/>
    <property type="match status" value="1"/>
</dbReference>
<reference evidence="2 3" key="1">
    <citation type="submission" date="2018-09" db="EMBL/GenBank/DDBJ databases">
        <title>Metagenome Assembled Genomes from an Advanced Water Purification Facility.</title>
        <authorList>
            <person name="Stamps B.W."/>
            <person name="Spear J.R."/>
        </authorList>
    </citation>
    <scope>NUCLEOTIDE SEQUENCE [LARGE SCALE GENOMIC DNA]</scope>
    <source>
        <strain evidence="2">Bin_52_1</strain>
    </source>
</reference>
<comment type="caution">
    <text evidence="2">The sequence shown here is derived from an EMBL/GenBank/DDBJ whole genome shotgun (WGS) entry which is preliminary data.</text>
</comment>
<evidence type="ECO:0000313" key="2">
    <source>
        <dbReference type="EMBL" id="TXI30108.1"/>
    </source>
</evidence>
<organism evidence="2 3">
    <name type="scientific">Aquipseudomonas alcaligenes</name>
    <name type="common">Pseudomonas alcaligenes</name>
    <dbReference type="NCBI Taxonomy" id="43263"/>
    <lineage>
        <taxon>Bacteria</taxon>
        <taxon>Pseudomonadati</taxon>
        <taxon>Pseudomonadota</taxon>
        <taxon>Gammaproteobacteria</taxon>
        <taxon>Pseudomonadales</taxon>
        <taxon>Pseudomonadaceae</taxon>
        <taxon>Aquipseudomonas</taxon>
    </lineage>
</organism>
<dbReference type="Pfam" id="PF19263">
    <property type="entry name" value="DUF5906"/>
    <property type="match status" value="1"/>
</dbReference>
<dbReference type="Gene3D" id="3.40.50.300">
    <property type="entry name" value="P-loop containing nucleotide triphosphate hydrolases"/>
    <property type="match status" value="1"/>
</dbReference>
<name>A0A5C7W164_AQUAC</name>
<dbReference type="AlphaFoldDB" id="A0A5C7W164"/>
<dbReference type="GO" id="GO:0016817">
    <property type="term" value="F:hydrolase activity, acting on acid anhydrides"/>
    <property type="evidence" value="ECO:0007669"/>
    <property type="project" value="InterPro"/>
</dbReference>
<dbReference type="InterPro" id="IPR015330">
    <property type="entry name" value="DNA_primase/pol_bifunc_N"/>
</dbReference>
<dbReference type="InterPro" id="IPR045455">
    <property type="entry name" value="NrS-1_pol-like_helicase"/>
</dbReference>
<dbReference type="InterPro" id="IPR014819">
    <property type="entry name" value="PriCT_2"/>
</dbReference>
<dbReference type="Pfam" id="PF08707">
    <property type="entry name" value="PriCT_2"/>
    <property type="match status" value="1"/>
</dbReference>
<dbReference type="EMBL" id="SSFO01000235">
    <property type="protein sequence ID" value="TXI30108.1"/>
    <property type="molecule type" value="Genomic_DNA"/>
</dbReference>
<dbReference type="SUPFAM" id="SSF56747">
    <property type="entry name" value="Prim-pol domain"/>
    <property type="match status" value="1"/>
</dbReference>